<keyword evidence="6" id="KW-0732">Signal</keyword>
<evidence type="ECO:0000313" key="8">
    <source>
        <dbReference type="Proteomes" id="UP000539350"/>
    </source>
</evidence>
<dbReference type="PANTHER" id="PTHR11596">
    <property type="entry name" value="ALKALINE PHOSPHATASE"/>
    <property type="match status" value="1"/>
</dbReference>
<organism evidence="7 8">
    <name type="scientific">Sediminihaliea albiluteola</name>
    <dbReference type="NCBI Taxonomy" id="2758564"/>
    <lineage>
        <taxon>Bacteria</taxon>
        <taxon>Pseudomonadati</taxon>
        <taxon>Pseudomonadota</taxon>
        <taxon>Gammaproteobacteria</taxon>
        <taxon>Cellvibrionales</taxon>
        <taxon>Halieaceae</taxon>
        <taxon>Sediminihaliea</taxon>
    </lineage>
</organism>
<dbReference type="CDD" id="cd16012">
    <property type="entry name" value="ALP"/>
    <property type="match status" value="1"/>
</dbReference>
<evidence type="ECO:0000256" key="3">
    <source>
        <dbReference type="PIRSR" id="PIRSR601952-2"/>
    </source>
</evidence>
<feature type="signal peptide" evidence="6">
    <location>
        <begin position="1"/>
        <end position="22"/>
    </location>
</feature>
<keyword evidence="3" id="KW-0479">Metal-binding</keyword>
<dbReference type="SUPFAM" id="SSF53649">
    <property type="entry name" value="Alkaline phosphatase-like"/>
    <property type="match status" value="1"/>
</dbReference>
<dbReference type="RefSeq" id="WP_182169994.1">
    <property type="nucleotide sequence ID" value="NZ_JACFXU010000013.1"/>
</dbReference>
<feature type="chain" id="PRO_5031171184" evidence="6">
    <location>
        <begin position="23"/>
        <end position="465"/>
    </location>
</feature>
<feature type="binding site" evidence="3">
    <location>
        <position position="31"/>
    </location>
    <ligand>
        <name>Zn(2+)</name>
        <dbReference type="ChEBI" id="CHEBI:29105"/>
        <label>2</label>
    </ligand>
</feature>
<gene>
    <name evidence="7" type="ORF">H2508_05805</name>
</gene>
<keyword evidence="3" id="KW-0862">Zinc</keyword>
<feature type="binding site" evidence="3">
    <location>
        <position position="369"/>
    </location>
    <ligand>
        <name>Zn(2+)</name>
        <dbReference type="ChEBI" id="CHEBI:29105"/>
        <label>2</label>
    </ligand>
</feature>
<dbReference type="Gene3D" id="3.40.720.10">
    <property type="entry name" value="Alkaline Phosphatase, subunit A"/>
    <property type="match status" value="1"/>
</dbReference>
<dbReference type="InterPro" id="IPR017850">
    <property type="entry name" value="Alkaline_phosphatase_core_sf"/>
</dbReference>
<dbReference type="Pfam" id="PF00245">
    <property type="entry name" value="Alk_phosphatase"/>
    <property type="match status" value="1"/>
</dbReference>
<feature type="binding site" evidence="3">
    <location>
        <position position="136"/>
    </location>
    <ligand>
        <name>Mg(2+)</name>
        <dbReference type="ChEBI" id="CHEBI:18420"/>
    </ligand>
</feature>
<comment type="caution">
    <text evidence="7">The sequence shown here is derived from an EMBL/GenBank/DDBJ whole genome shotgun (WGS) entry which is preliminary data.</text>
</comment>
<dbReference type="GO" id="GO:0046872">
    <property type="term" value="F:metal ion binding"/>
    <property type="evidence" value="ECO:0007669"/>
    <property type="project" value="UniProtKB-KW"/>
</dbReference>
<feature type="active site" description="Phosphoserine intermediate" evidence="2">
    <location>
        <position position="82"/>
    </location>
</feature>
<comment type="similarity">
    <text evidence="5">Belongs to the alkaline phosphatase family.</text>
</comment>
<sequence length="465" mass="49558">MFRFKTLMLALILGLCSNMLHAANVILIIGDGMDDHQISIARNYLKGAQGRLLLDDMPLRAAVQILTVEDSTEHKPVYVADSANTATTLATGVVTSRGRISTAAGSDEDLPTIAELASAAGLRSGIVTSASVTDATPAAFAAHVSLRLCENPNKMLDINYRGIPLGNCKQDLKAAGGPGSIAEQLAASSLDILLGGGSKHFSPEIEGGNISVAEAAQANGFTLVHNLEQLHNAPADARLLGLFAPGTLPVRLQGEGQRSAEAAKPSLLNRLHPYLGSVSYPDVMRCEANPQAEGIPTLKAMTEVALEYLSRDNPTGFFLMVESASIDKQAHERKPCGSIGEMEQLEEVLATAMAFAENQPDTLILVTADHAQAAQLVPDGSMYKDYNIPVYSPGMVARIVTPEGAIMGVNYATNNYPYEEHTGANVPLFGNSEAQAYVPAFIQQSDLFNIMRDYLGLKPEVELRD</sequence>
<proteinExistence type="inferred from homology"/>
<keyword evidence="3" id="KW-0460">Magnesium</keyword>
<evidence type="ECO:0000256" key="2">
    <source>
        <dbReference type="PIRSR" id="PIRSR601952-1"/>
    </source>
</evidence>
<feature type="binding site" evidence="3">
    <location>
        <position position="134"/>
    </location>
    <ligand>
        <name>Mg(2+)</name>
        <dbReference type="ChEBI" id="CHEBI:18420"/>
    </ligand>
</feature>
<dbReference type="GO" id="GO:0004035">
    <property type="term" value="F:alkaline phosphatase activity"/>
    <property type="evidence" value="ECO:0007669"/>
    <property type="project" value="TreeGrafter"/>
</dbReference>
<name>A0A7W2YJT2_9GAMM</name>
<evidence type="ECO:0000256" key="6">
    <source>
        <dbReference type="SAM" id="SignalP"/>
    </source>
</evidence>
<reference evidence="7 8" key="1">
    <citation type="submission" date="2020-07" db="EMBL/GenBank/DDBJ databases">
        <title>Halieaceae bacterium, F7430, whole genome shotgun sequencing project.</title>
        <authorList>
            <person name="Jiang S."/>
            <person name="Liu Z.W."/>
            <person name="Du Z.J."/>
        </authorList>
    </citation>
    <scope>NUCLEOTIDE SEQUENCE [LARGE SCALE GENOMIC DNA]</scope>
    <source>
        <strain evidence="7 8">F7430</strain>
    </source>
</reference>
<feature type="binding site" evidence="3">
    <location>
        <position position="327"/>
    </location>
    <ligand>
        <name>Zn(2+)</name>
        <dbReference type="ChEBI" id="CHEBI:29105"/>
        <label>2</label>
    </ligand>
</feature>
<feature type="binding site" evidence="3">
    <location>
        <position position="322"/>
    </location>
    <ligand>
        <name>Mg(2+)</name>
        <dbReference type="ChEBI" id="CHEBI:18420"/>
    </ligand>
</feature>
<evidence type="ECO:0000256" key="5">
    <source>
        <dbReference type="RuleBase" id="RU003946"/>
    </source>
</evidence>
<keyword evidence="8" id="KW-1185">Reference proteome</keyword>
<dbReference type="EMBL" id="JACFXU010000013">
    <property type="protein sequence ID" value="MBA6412623.1"/>
    <property type="molecule type" value="Genomic_DNA"/>
</dbReference>
<feature type="disulfide bond" evidence="4">
    <location>
        <begin position="149"/>
        <end position="168"/>
    </location>
</feature>
<dbReference type="SMART" id="SM00098">
    <property type="entry name" value="alkPPc"/>
    <property type="match status" value="1"/>
</dbReference>
<evidence type="ECO:0000256" key="4">
    <source>
        <dbReference type="PIRSR" id="PIRSR601952-3"/>
    </source>
</evidence>
<dbReference type="InterPro" id="IPR001952">
    <property type="entry name" value="Alkaline_phosphatase"/>
</dbReference>
<protein>
    <submittedName>
        <fullName evidence="7">Alkaline phosphatase</fullName>
    </submittedName>
</protein>
<keyword evidence="1" id="KW-0597">Phosphoprotein</keyword>
<keyword evidence="4" id="KW-1015">Disulfide bond</keyword>
<comment type="cofactor">
    <cofactor evidence="3">
        <name>Mg(2+)</name>
        <dbReference type="ChEBI" id="CHEBI:18420"/>
    </cofactor>
    <text evidence="3">Binds 1 Mg(2+) ion.</text>
</comment>
<dbReference type="AlphaFoldDB" id="A0A7W2YJT2"/>
<accession>A0A7W2YJT2</accession>
<feature type="binding site" evidence="3">
    <location>
        <position position="370"/>
    </location>
    <ligand>
        <name>Zn(2+)</name>
        <dbReference type="ChEBI" id="CHEBI:29105"/>
        <label>2</label>
    </ligand>
</feature>
<dbReference type="Proteomes" id="UP000539350">
    <property type="component" value="Unassembled WGS sequence"/>
</dbReference>
<evidence type="ECO:0000313" key="7">
    <source>
        <dbReference type="EMBL" id="MBA6412623.1"/>
    </source>
</evidence>
<comment type="cofactor">
    <cofactor evidence="3">
        <name>Zn(2+)</name>
        <dbReference type="ChEBI" id="CHEBI:29105"/>
    </cofactor>
    <text evidence="3">Binds 2 Zn(2+) ions.</text>
</comment>
<dbReference type="PRINTS" id="PR00113">
    <property type="entry name" value="ALKPHPHTASE"/>
</dbReference>
<feature type="binding site" evidence="3">
    <location>
        <position position="31"/>
    </location>
    <ligand>
        <name>Mg(2+)</name>
        <dbReference type="ChEBI" id="CHEBI:18420"/>
    </ligand>
</feature>
<feature type="binding site" evidence="3">
    <location>
        <position position="421"/>
    </location>
    <ligand>
        <name>Zn(2+)</name>
        <dbReference type="ChEBI" id="CHEBI:29105"/>
        <label>2</label>
    </ligand>
</feature>
<dbReference type="PANTHER" id="PTHR11596:SF5">
    <property type="entry name" value="ALKALINE PHOSPHATASE"/>
    <property type="match status" value="1"/>
</dbReference>
<evidence type="ECO:0000256" key="1">
    <source>
        <dbReference type="ARBA" id="ARBA00022553"/>
    </source>
</evidence>
<feature type="binding site" evidence="3">
    <location>
        <position position="331"/>
    </location>
    <ligand>
        <name>Zn(2+)</name>
        <dbReference type="ChEBI" id="CHEBI:29105"/>
        <label>2</label>
    </ligand>
</feature>